<dbReference type="PRINTS" id="PR00039">
    <property type="entry name" value="HTHLYSR"/>
</dbReference>
<accession>A0A9X1P1Z7</accession>
<dbReference type="Gene3D" id="1.10.10.10">
    <property type="entry name" value="Winged helix-like DNA-binding domain superfamily/Winged helix DNA-binding domain"/>
    <property type="match status" value="1"/>
</dbReference>
<dbReference type="PANTHER" id="PTHR30427:SF1">
    <property type="entry name" value="TRANSCRIPTIONAL ACTIVATOR PROTEIN LYSR"/>
    <property type="match status" value="1"/>
</dbReference>
<dbReference type="GO" id="GO:0010628">
    <property type="term" value="P:positive regulation of gene expression"/>
    <property type="evidence" value="ECO:0007669"/>
    <property type="project" value="TreeGrafter"/>
</dbReference>
<name>A0A9X1P1Z7_9HYPH</name>
<evidence type="ECO:0000313" key="6">
    <source>
        <dbReference type="EMBL" id="MCE7028865.1"/>
    </source>
</evidence>
<evidence type="ECO:0000256" key="3">
    <source>
        <dbReference type="ARBA" id="ARBA00023125"/>
    </source>
</evidence>
<keyword evidence="7" id="KW-1185">Reference proteome</keyword>
<reference evidence="6" key="1">
    <citation type="submission" date="2022-01" db="EMBL/GenBank/DDBJ databases">
        <title>Jiella avicenniae sp. nov., a novel endophytic bacterium isolated from bark of Avicennia marina.</title>
        <authorList>
            <person name="Tuo L."/>
        </authorList>
    </citation>
    <scope>NUCLEOTIDE SEQUENCE</scope>
    <source>
        <strain evidence="6">CBK1P-4</strain>
    </source>
</reference>
<dbReference type="SUPFAM" id="SSF53850">
    <property type="entry name" value="Periplasmic binding protein-like II"/>
    <property type="match status" value="1"/>
</dbReference>
<keyword evidence="3" id="KW-0238">DNA-binding</keyword>
<evidence type="ECO:0000256" key="1">
    <source>
        <dbReference type="ARBA" id="ARBA00009437"/>
    </source>
</evidence>
<dbReference type="EMBL" id="JAJUWU010000011">
    <property type="protein sequence ID" value="MCE7028865.1"/>
    <property type="molecule type" value="Genomic_DNA"/>
</dbReference>
<dbReference type="InterPro" id="IPR005119">
    <property type="entry name" value="LysR_subst-bd"/>
</dbReference>
<dbReference type="AlphaFoldDB" id="A0A9X1P1Z7"/>
<keyword evidence="2" id="KW-0805">Transcription regulation</keyword>
<dbReference type="SUPFAM" id="SSF46785">
    <property type="entry name" value="Winged helix' DNA-binding domain"/>
    <property type="match status" value="1"/>
</dbReference>
<proteinExistence type="inferred from homology"/>
<comment type="similarity">
    <text evidence="1">Belongs to the LysR transcriptional regulatory family.</text>
</comment>
<dbReference type="Pfam" id="PF00126">
    <property type="entry name" value="HTH_1"/>
    <property type="match status" value="1"/>
</dbReference>
<dbReference type="GO" id="GO:0043565">
    <property type="term" value="F:sequence-specific DNA binding"/>
    <property type="evidence" value="ECO:0007669"/>
    <property type="project" value="TreeGrafter"/>
</dbReference>
<dbReference type="Pfam" id="PF03466">
    <property type="entry name" value="LysR_substrate"/>
    <property type="match status" value="1"/>
</dbReference>
<dbReference type="PROSITE" id="PS50931">
    <property type="entry name" value="HTH_LYSR"/>
    <property type="match status" value="1"/>
</dbReference>
<dbReference type="Gene3D" id="3.40.190.290">
    <property type="match status" value="1"/>
</dbReference>
<dbReference type="Proteomes" id="UP001139035">
    <property type="component" value="Unassembled WGS sequence"/>
</dbReference>
<dbReference type="RefSeq" id="WP_233719865.1">
    <property type="nucleotide sequence ID" value="NZ_JAJUWU010000011.1"/>
</dbReference>
<keyword evidence="4" id="KW-0804">Transcription</keyword>
<dbReference type="InterPro" id="IPR000847">
    <property type="entry name" value="LysR_HTH_N"/>
</dbReference>
<evidence type="ECO:0000256" key="2">
    <source>
        <dbReference type="ARBA" id="ARBA00023015"/>
    </source>
</evidence>
<comment type="caution">
    <text evidence="6">The sequence shown here is derived from an EMBL/GenBank/DDBJ whole genome shotgun (WGS) entry which is preliminary data.</text>
</comment>
<evidence type="ECO:0000259" key="5">
    <source>
        <dbReference type="PROSITE" id="PS50931"/>
    </source>
</evidence>
<organism evidence="6 7">
    <name type="scientific">Jiella avicenniae</name>
    <dbReference type="NCBI Taxonomy" id="2907202"/>
    <lineage>
        <taxon>Bacteria</taxon>
        <taxon>Pseudomonadati</taxon>
        <taxon>Pseudomonadota</taxon>
        <taxon>Alphaproteobacteria</taxon>
        <taxon>Hyphomicrobiales</taxon>
        <taxon>Aurantimonadaceae</taxon>
        <taxon>Jiella</taxon>
    </lineage>
</organism>
<gene>
    <name evidence="6" type="ORF">LZD57_12765</name>
</gene>
<dbReference type="InterPro" id="IPR036390">
    <property type="entry name" value="WH_DNA-bd_sf"/>
</dbReference>
<evidence type="ECO:0000313" key="7">
    <source>
        <dbReference type="Proteomes" id="UP001139035"/>
    </source>
</evidence>
<evidence type="ECO:0000256" key="4">
    <source>
        <dbReference type="ARBA" id="ARBA00023163"/>
    </source>
</evidence>
<dbReference type="InterPro" id="IPR036388">
    <property type="entry name" value="WH-like_DNA-bd_sf"/>
</dbReference>
<dbReference type="GO" id="GO:0003700">
    <property type="term" value="F:DNA-binding transcription factor activity"/>
    <property type="evidence" value="ECO:0007669"/>
    <property type="project" value="InterPro"/>
</dbReference>
<dbReference type="PANTHER" id="PTHR30427">
    <property type="entry name" value="TRANSCRIPTIONAL ACTIVATOR PROTEIN LYSR"/>
    <property type="match status" value="1"/>
</dbReference>
<sequence length="298" mass="31708">MRARQLEVFCAVMRAGTVTGAAKALNISQPALSQVLLHTEDELGFRLFERVKGRLVPTLAAEELHPEAEQVFAGLEALRRRTFDMSRGRVGLVRLAASPPPAIGLIPAVLQRFRADRPEVTVRSMIAPVESLVAMVLRGDAELAVAMDDGARPGLAVETLGRAGIVCLMPVGHALSGRKSVDITAIGDFPLISYRQDTRPGRELARMTAAAGLAYRPDIEIDVSLSAVGFVRQGLGIALVDGLLPWKQFSGVAALPFAADFHLPVAILTRADRALSSASAHLRDHLLAVCAAHLGAAP</sequence>
<protein>
    <submittedName>
        <fullName evidence="6">LysR family transcriptional regulator</fullName>
    </submittedName>
</protein>
<feature type="domain" description="HTH lysR-type" evidence="5">
    <location>
        <begin position="1"/>
        <end position="58"/>
    </location>
</feature>